<dbReference type="Pfam" id="PF01998">
    <property type="entry name" value="DUF131"/>
    <property type="match status" value="1"/>
</dbReference>
<dbReference type="RefSeq" id="WP_091938012.1">
    <property type="nucleotide sequence ID" value="NZ_FOUJ01000007.1"/>
</dbReference>
<evidence type="ECO:0000313" key="3">
    <source>
        <dbReference type="Proteomes" id="UP000198535"/>
    </source>
</evidence>
<proteinExistence type="predicted"/>
<feature type="transmembrane region" description="Helical" evidence="1">
    <location>
        <begin position="91"/>
        <end position="108"/>
    </location>
</feature>
<dbReference type="STRING" id="487685.SAMN04488696_2808"/>
<evidence type="ECO:0000256" key="1">
    <source>
        <dbReference type="SAM" id="Phobius"/>
    </source>
</evidence>
<sequence>MSGLILVVLGLFMIFAGFLLISSTGASGKDTSKKDAGHEYVSSFGGGSEYSENMGHGVGRDPAENRTEVRGGGIIMLGPIPIIIGSDNKSTQTLIILVIVLMVLYFVFF</sequence>
<keyword evidence="1" id="KW-0472">Membrane</keyword>
<name>A0A1I4UP69_9EURY</name>
<dbReference type="NCBIfam" id="TIGR00304">
    <property type="entry name" value="TIGR00304 family membrane protein"/>
    <property type="match status" value="1"/>
</dbReference>
<dbReference type="EMBL" id="FOUJ01000007">
    <property type="protein sequence ID" value="SFM90520.1"/>
    <property type="molecule type" value="Genomic_DNA"/>
</dbReference>
<keyword evidence="1" id="KW-1133">Transmembrane helix</keyword>
<gene>
    <name evidence="2" type="ORF">SAMN04488696_2808</name>
</gene>
<evidence type="ECO:0000313" key="2">
    <source>
        <dbReference type="EMBL" id="SFM90520.1"/>
    </source>
</evidence>
<keyword evidence="3" id="KW-1185">Reference proteome</keyword>
<accession>A0A1I4UP69</accession>
<organism evidence="2 3">
    <name type="scientific">Methanolobus profundi</name>
    <dbReference type="NCBI Taxonomy" id="487685"/>
    <lineage>
        <taxon>Archaea</taxon>
        <taxon>Methanobacteriati</taxon>
        <taxon>Methanobacteriota</taxon>
        <taxon>Stenosarchaea group</taxon>
        <taxon>Methanomicrobia</taxon>
        <taxon>Methanosarcinales</taxon>
        <taxon>Methanosarcinaceae</taxon>
        <taxon>Methanolobus</taxon>
    </lineage>
</organism>
<keyword evidence="1" id="KW-0812">Transmembrane</keyword>
<dbReference type="InterPro" id="IPR002849">
    <property type="entry name" value="DUF131"/>
</dbReference>
<dbReference type="AlphaFoldDB" id="A0A1I4UP69"/>
<protein>
    <submittedName>
        <fullName evidence="2">TIGR00304 family protein</fullName>
    </submittedName>
</protein>
<reference evidence="3" key="1">
    <citation type="submission" date="2016-10" db="EMBL/GenBank/DDBJ databases">
        <authorList>
            <person name="Varghese N."/>
            <person name="Submissions S."/>
        </authorList>
    </citation>
    <scope>NUCLEOTIDE SEQUENCE [LARGE SCALE GENOMIC DNA]</scope>
    <source>
        <strain evidence="3">Mob M</strain>
    </source>
</reference>
<dbReference type="Proteomes" id="UP000198535">
    <property type="component" value="Unassembled WGS sequence"/>
</dbReference>